<accession>A0A0C9WSL1</accession>
<evidence type="ECO:0000313" key="2">
    <source>
        <dbReference type="EMBL" id="KIJ91013.1"/>
    </source>
</evidence>
<organism evidence="2 3">
    <name type="scientific">Laccaria amethystina LaAM-08-1</name>
    <dbReference type="NCBI Taxonomy" id="1095629"/>
    <lineage>
        <taxon>Eukaryota</taxon>
        <taxon>Fungi</taxon>
        <taxon>Dikarya</taxon>
        <taxon>Basidiomycota</taxon>
        <taxon>Agaricomycotina</taxon>
        <taxon>Agaricomycetes</taxon>
        <taxon>Agaricomycetidae</taxon>
        <taxon>Agaricales</taxon>
        <taxon>Agaricineae</taxon>
        <taxon>Hydnangiaceae</taxon>
        <taxon>Laccaria</taxon>
    </lineage>
</organism>
<feature type="region of interest" description="Disordered" evidence="1">
    <location>
        <begin position="1"/>
        <end position="43"/>
    </location>
</feature>
<evidence type="ECO:0000256" key="1">
    <source>
        <dbReference type="SAM" id="MobiDB-lite"/>
    </source>
</evidence>
<reference evidence="3" key="2">
    <citation type="submission" date="2015-01" db="EMBL/GenBank/DDBJ databases">
        <title>Evolutionary Origins and Diversification of the Mycorrhizal Mutualists.</title>
        <authorList>
            <consortium name="DOE Joint Genome Institute"/>
            <consortium name="Mycorrhizal Genomics Consortium"/>
            <person name="Kohler A."/>
            <person name="Kuo A."/>
            <person name="Nagy L.G."/>
            <person name="Floudas D."/>
            <person name="Copeland A."/>
            <person name="Barry K.W."/>
            <person name="Cichocki N."/>
            <person name="Veneault-Fourrey C."/>
            <person name="LaButti K."/>
            <person name="Lindquist E.A."/>
            <person name="Lipzen A."/>
            <person name="Lundell T."/>
            <person name="Morin E."/>
            <person name="Murat C."/>
            <person name="Riley R."/>
            <person name="Ohm R."/>
            <person name="Sun H."/>
            <person name="Tunlid A."/>
            <person name="Henrissat B."/>
            <person name="Grigoriev I.V."/>
            <person name="Hibbett D.S."/>
            <person name="Martin F."/>
        </authorList>
    </citation>
    <scope>NUCLEOTIDE SEQUENCE [LARGE SCALE GENOMIC DNA]</scope>
    <source>
        <strain evidence="3">LaAM-08-1</strain>
    </source>
</reference>
<gene>
    <name evidence="2" type="ORF">K443DRAFT_14755</name>
</gene>
<name>A0A0C9WSL1_9AGAR</name>
<keyword evidence="3" id="KW-1185">Reference proteome</keyword>
<dbReference type="Proteomes" id="UP000054477">
    <property type="component" value="Unassembled WGS sequence"/>
</dbReference>
<evidence type="ECO:0000313" key="3">
    <source>
        <dbReference type="Proteomes" id="UP000054477"/>
    </source>
</evidence>
<dbReference type="EMBL" id="KN839069">
    <property type="protein sequence ID" value="KIJ91013.1"/>
    <property type="molecule type" value="Genomic_DNA"/>
</dbReference>
<protein>
    <submittedName>
        <fullName evidence="2">Uncharacterized protein</fullName>
    </submittedName>
</protein>
<dbReference type="AlphaFoldDB" id="A0A0C9WSL1"/>
<reference evidence="2 3" key="1">
    <citation type="submission" date="2014-04" db="EMBL/GenBank/DDBJ databases">
        <authorList>
            <consortium name="DOE Joint Genome Institute"/>
            <person name="Kuo A."/>
            <person name="Kohler A."/>
            <person name="Nagy L.G."/>
            <person name="Floudas D."/>
            <person name="Copeland A."/>
            <person name="Barry K.W."/>
            <person name="Cichocki N."/>
            <person name="Veneault-Fourrey C."/>
            <person name="LaButti K."/>
            <person name="Lindquist E.A."/>
            <person name="Lipzen A."/>
            <person name="Lundell T."/>
            <person name="Morin E."/>
            <person name="Murat C."/>
            <person name="Sun H."/>
            <person name="Tunlid A."/>
            <person name="Henrissat B."/>
            <person name="Grigoriev I.V."/>
            <person name="Hibbett D.S."/>
            <person name="Martin F."/>
            <person name="Nordberg H.P."/>
            <person name="Cantor M.N."/>
            <person name="Hua S.X."/>
        </authorList>
    </citation>
    <scope>NUCLEOTIDE SEQUENCE [LARGE SCALE GENOMIC DNA]</scope>
    <source>
        <strain evidence="2 3">LaAM-08-1</strain>
    </source>
</reference>
<proteinExistence type="predicted"/>
<dbReference type="HOGENOM" id="CLU_1886100_0_0_1"/>
<sequence>MPPVIHGAPEVKKYEGKGKKKAPSSPTKPKPKKHDDRDKTLVKRKHKKIMNLSDSDEGAVSVLVLGLGYHSLCLPYCLYHIPGGLYTPPHVLISADQNYAYVLPQPFWLEINSAMAHSASLSAEPLKAVLSAEQN</sequence>